<keyword evidence="2" id="KW-1185">Reference proteome</keyword>
<gene>
    <name evidence="1" type="ORF">OUZ56_010415</name>
</gene>
<reference evidence="1 2" key="1">
    <citation type="journal article" date="2023" name="Nucleic Acids Res.">
        <title>The hologenome of Daphnia magna reveals possible DNA methylation and microbiome-mediated evolution of the host genome.</title>
        <authorList>
            <person name="Chaturvedi A."/>
            <person name="Li X."/>
            <person name="Dhandapani V."/>
            <person name="Marshall H."/>
            <person name="Kissane S."/>
            <person name="Cuenca-Cambronero M."/>
            <person name="Asole G."/>
            <person name="Calvet F."/>
            <person name="Ruiz-Romero M."/>
            <person name="Marangio P."/>
            <person name="Guigo R."/>
            <person name="Rago D."/>
            <person name="Mirbahai L."/>
            <person name="Eastwood N."/>
            <person name="Colbourne J.K."/>
            <person name="Zhou J."/>
            <person name="Mallon E."/>
            <person name="Orsini L."/>
        </authorList>
    </citation>
    <scope>NUCLEOTIDE SEQUENCE [LARGE SCALE GENOMIC DNA]</scope>
    <source>
        <strain evidence="1">LRV0_1</strain>
    </source>
</reference>
<sequence length="275" mass="31393">MSGGTGFDDLRLQGQQLLTTDLMTLRPEIIHVDFFRKCQLLSTFNADCEGRRHFFDRQFSHGWLATYRLSSGVCHEPPAPSDSPLDPQQTRIPSYAVINRVVFVLHFDSKDSNYVYVTFLRLCDLVPNILLRQIEFQERWTFVEFHQLVDVLRVDASTTQDLSYPIVHECFKSASAGMDPTKTVSELVWKVTSRKSISSSRQITRAMFRPSPAACSSNLGIVKPFTGVTHDEGYVDLLVLEDEAEIRHSPIYFCACIHEYMQVLLPPTFTLMSET</sequence>
<evidence type="ECO:0000313" key="1">
    <source>
        <dbReference type="EMBL" id="KAK4024923.1"/>
    </source>
</evidence>
<dbReference type="EMBL" id="JAOYFB010000037">
    <property type="protein sequence ID" value="KAK4024923.1"/>
    <property type="molecule type" value="Genomic_DNA"/>
</dbReference>
<proteinExistence type="predicted"/>
<evidence type="ECO:0000313" key="2">
    <source>
        <dbReference type="Proteomes" id="UP001234178"/>
    </source>
</evidence>
<name>A0ABR0AIL7_9CRUS</name>
<dbReference type="Proteomes" id="UP001234178">
    <property type="component" value="Unassembled WGS sequence"/>
</dbReference>
<comment type="caution">
    <text evidence="1">The sequence shown here is derived from an EMBL/GenBank/DDBJ whole genome shotgun (WGS) entry which is preliminary data.</text>
</comment>
<organism evidence="1 2">
    <name type="scientific">Daphnia magna</name>
    <dbReference type="NCBI Taxonomy" id="35525"/>
    <lineage>
        <taxon>Eukaryota</taxon>
        <taxon>Metazoa</taxon>
        <taxon>Ecdysozoa</taxon>
        <taxon>Arthropoda</taxon>
        <taxon>Crustacea</taxon>
        <taxon>Branchiopoda</taxon>
        <taxon>Diplostraca</taxon>
        <taxon>Cladocera</taxon>
        <taxon>Anomopoda</taxon>
        <taxon>Daphniidae</taxon>
        <taxon>Daphnia</taxon>
    </lineage>
</organism>
<accession>A0ABR0AIL7</accession>
<protein>
    <submittedName>
        <fullName evidence="1">Uncharacterized protein</fullName>
    </submittedName>
</protein>